<gene>
    <name evidence="1" type="ORF">GCM10009069_13080</name>
</gene>
<dbReference type="InterPro" id="IPR029024">
    <property type="entry name" value="TerB-like"/>
</dbReference>
<organism evidence="1 2">
    <name type="scientific">Algimonas arctica</name>
    <dbReference type="NCBI Taxonomy" id="1479486"/>
    <lineage>
        <taxon>Bacteria</taxon>
        <taxon>Pseudomonadati</taxon>
        <taxon>Pseudomonadota</taxon>
        <taxon>Alphaproteobacteria</taxon>
        <taxon>Maricaulales</taxon>
        <taxon>Robiginitomaculaceae</taxon>
        <taxon>Algimonas</taxon>
    </lineage>
</organism>
<proteinExistence type="predicted"/>
<comment type="caution">
    <text evidence="1">The sequence shown here is derived from an EMBL/GenBank/DDBJ whole genome shotgun (WGS) entry which is preliminary data.</text>
</comment>
<dbReference type="Proteomes" id="UP000634004">
    <property type="component" value="Unassembled WGS sequence"/>
</dbReference>
<sequence>MTNTPKPSMNSPQDLLAQLLGGGFNLTGRSGNLTKQARELGERGENFLIDTLGMDDSAASRDQIRQQAKYAGIAGGLALLLSSRSTRKLATLGGLAALGAVAYKGHKRGAMPTDFKDAINLLTGKTSDRRATMLLRAMIAAAKADGVIDEEERALIEAYPNADLDQLAQFLADPDQPADIAALATSDQCGAEIYAVSCRIADGTNGPERDYLDRLAMALRLDPEAAALIETEVRTG</sequence>
<keyword evidence="2" id="KW-1185">Reference proteome</keyword>
<protein>
    <recommendedName>
        <fullName evidence="3">Tellurite resistance TerB family protein</fullName>
    </recommendedName>
</protein>
<dbReference type="Gene3D" id="1.10.3680.10">
    <property type="entry name" value="TerB-like"/>
    <property type="match status" value="1"/>
</dbReference>
<dbReference type="SUPFAM" id="SSF158682">
    <property type="entry name" value="TerB-like"/>
    <property type="match status" value="1"/>
</dbReference>
<name>A0A8J3CRS5_9PROT</name>
<dbReference type="InterPro" id="IPR007486">
    <property type="entry name" value="YebE"/>
</dbReference>
<accession>A0A8J3CRS5</accession>
<evidence type="ECO:0008006" key="3">
    <source>
        <dbReference type="Google" id="ProtNLM"/>
    </source>
</evidence>
<evidence type="ECO:0000313" key="1">
    <source>
        <dbReference type="EMBL" id="GHA91289.1"/>
    </source>
</evidence>
<dbReference type="EMBL" id="BMZH01000004">
    <property type="protein sequence ID" value="GHA91289.1"/>
    <property type="molecule type" value="Genomic_DNA"/>
</dbReference>
<dbReference type="AlphaFoldDB" id="A0A8J3CRS5"/>
<dbReference type="CDD" id="cd07177">
    <property type="entry name" value="terB_like"/>
    <property type="match status" value="1"/>
</dbReference>
<reference evidence="1" key="1">
    <citation type="journal article" date="2014" name="Int. J. Syst. Evol. Microbiol.">
        <title>Complete genome sequence of Corynebacterium casei LMG S-19264T (=DSM 44701T), isolated from a smear-ripened cheese.</title>
        <authorList>
            <consortium name="US DOE Joint Genome Institute (JGI-PGF)"/>
            <person name="Walter F."/>
            <person name="Albersmeier A."/>
            <person name="Kalinowski J."/>
            <person name="Ruckert C."/>
        </authorList>
    </citation>
    <scope>NUCLEOTIDE SEQUENCE</scope>
    <source>
        <strain evidence="1">KCTC 32513</strain>
    </source>
</reference>
<dbReference type="Pfam" id="PF04391">
    <property type="entry name" value="DUF533"/>
    <property type="match status" value="1"/>
</dbReference>
<reference evidence="1" key="2">
    <citation type="submission" date="2020-09" db="EMBL/GenBank/DDBJ databases">
        <authorList>
            <person name="Sun Q."/>
            <person name="Kim S."/>
        </authorList>
    </citation>
    <scope>NUCLEOTIDE SEQUENCE</scope>
    <source>
        <strain evidence="1">KCTC 32513</strain>
    </source>
</reference>
<evidence type="ECO:0000313" key="2">
    <source>
        <dbReference type="Proteomes" id="UP000634004"/>
    </source>
</evidence>
<dbReference type="RefSeq" id="WP_189496650.1">
    <property type="nucleotide sequence ID" value="NZ_BMZH01000004.1"/>
</dbReference>
<dbReference type="CDD" id="cd07178">
    <property type="entry name" value="terB_like_YebE"/>
    <property type="match status" value="1"/>
</dbReference>